<gene>
    <name evidence="1" type="ORF">WN55_04457</name>
</gene>
<evidence type="ECO:0000313" key="2">
    <source>
        <dbReference type="Proteomes" id="UP000076502"/>
    </source>
</evidence>
<dbReference type="AlphaFoldDB" id="A0A154PNV3"/>
<dbReference type="EMBL" id="KQ434977">
    <property type="protein sequence ID" value="KZC12938.1"/>
    <property type="molecule type" value="Genomic_DNA"/>
</dbReference>
<reference evidence="1 2" key="1">
    <citation type="submission" date="2015-07" db="EMBL/GenBank/DDBJ databases">
        <title>The genome of Dufourea novaeangliae.</title>
        <authorList>
            <person name="Pan H."/>
            <person name="Kapheim K."/>
        </authorList>
    </citation>
    <scope>NUCLEOTIDE SEQUENCE [LARGE SCALE GENOMIC DNA]</scope>
    <source>
        <strain evidence="1">0120121106</strain>
        <tissue evidence="1">Whole body</tissue>
    </source>
</reference>
<evidence type="ECO:0000313" key="1">
    <source>
        <dbReference type="EMBL" id="KZC12938.1"/>
    </source>
</evidence>
<proteinExistence type="predicted"/>
<organism evidence="1 2">
    <name type="scientific">Dufourea novaeangliae</name>
    <name type="common">Sweat bee</name>
    <dbReference type="NCBI Taxonomy" id="178035"/>
    <lineage>
        <taxon>Eukaryota</taxon>
        <taxon>Metazoa</taxon>
        <taxon>Ecdysozoa</taxon>
        <taxon>Arthropoda</taxon>
        <taxon>Hexapoda</taxon>
        <taxon>Insecta</taxon>
        <taxon>Pterygota</taxon>
        <taxon>Neoptera</taxon>
        <taxon>Endopterygota</taxon>
        <taxon>Hymenoptera</taxon>
        <taxon>Apocrita</taxon>
        <taxon>Aculeata</taxon>
        <taxon>Apoidea</taxon>
        <taxon>Anthophila</taxon>
        <taxon>Halictidae</taxon>
        <taxon>Rophitinae</taxon>
        <taxon>Dufourea</taxon>
    </lineage>
</organism>
<accession>A0A154PNV3</accession>
<keyword evidence="2" id="KW-1185">Reference proteome</keyword>
<protein>
    <submittedName>
        <fullName evidence="1">Uncharacterized protein</fullName>
    </submittedName>
</protein>
<dbReference type="Proteomes" id="UP000076502">
    <property type="component" value="Unassembled WGS sequence"/>
</dbReference>
<name>A0A154PNV3_DUFNO</name>
<sequence length="68" mass="7558">MRKEAVRNARSTITSRQKWRQFGVEPATANEALSATSTFTNGEIGRKHALLGTKTNASIRRVRDALTK</sequence>